<proteinExistence type="predicted"/>
<protein>
    <submittedName>
        <fullName evidence="2">Uncharacterized protein</fullName>
    </submittedName>
</protein>
<feature type="transmembrane region" description="Helical" evidence="1">
    <location>
        <begin position="64"/>
        <end position="80"/>
    </location>
</feature>
<keyword evidence="1" id="KW-0472">Membrane</keyword>
<dbReference type="EMBL" id="MLJW01000101">
    <property type="protein sequence ID" value="OIQ99834.1"/>
    <property type="molecule type" value="Genomic_DNA"/>
</dbReference>
<evidence type="ECO:0000313" key="2">
    <source>
        <dbReference type="EMBL" id="OIQ99834.1"/>
    </source>
</evidence>
<name>A0A1J5RVY7_9ZZZZ</name>
<dbReference type="AlphaFoldDB" id="A0A1J5RVY7"/>
<gene>
    <name evidence="2" type="ORF">GALL_180400</name>
</gene>
<accession>A0A1J5RVY7</accession>
<organism evidence="2">
    <name type="scientific">mine drainage metagenome</name>
    <dbReference type="NCBI Taxonomy" id="410659"/>
    <lineage>
        <taxon>unclassified sequences</taxon>
        <taxon>metagenomes</taxon>
        <taxon>ecological metagenomes</taxon>
    </lineage>
</organism>
<keyword evidence="1" id="KW-1133">Transmembrane helix</keyword>
<evidence type="ECO:0000256" key="1">
    <source>
        <dbReference type="SAM" id="Phobius"/>
    </source>
</evidence>
<sequence length="355" mass="38958">MTKPTASALSQPRGHAATGLLRNWGLSPAGGLRERFARWAQRRHDPGAQTLLSHRNVYILPTRAGWFFALTLLVLLVAAINYQLNLGYLLTFLLAGSALASLHVTHNNVRGLALAARLPDDAVFYAGQPAALRLQLHSPGRQRWGLLAAPDGQGFHAVDVGRDATLDFALPWTPRARGHQPWPRLVVESRYPLGLWRAWSVWRPGASIWVYPAPETPAPALPAQQHVRSEGQNIARLTPGDELDDLRTYRRGDPLRHVVWKKANAGDLIVRTATPATALPERWLDWNDLPATQALEARLSRLCAWVLAAQRNPQPFGLRLPGHEVAPGSGPAHTRRCLRVLATYGQASGQASASP</sequence>
<dbReference type="PANTHER" id="PTHR34351">
    <property type="entry name" value="SLR1927 PROTEIN-RELATED"/>
    <property type="match status" value="1"/>
</dbReference>
<dbReference type="PANTHER" id="PTHR34351:SF1">
    <property type="entry name" value="SLR1927 PROTEIN"/>
    <property type="match status" value="1"/>
</dbReference>
<reference evidence="2" key="1">
    <citation type="submission" date="2016-10" db="EMBL/GenBank/DDBJ databases">
        <title>Sequence of Gallionella enrichment culture.</title>
        <authorList>
            <person name="Poehlein A."/>
            <person name="Muehling M."/>
            <person name="Daniel R."/>
        </authorList>
    </citation>
    <scope>NUCLEOTIDE SEQUENCE</scope>
</reference>
<keyword evidence="1" id="KW-0812">Transmembrane</keyword>
<comment type="caution">
    <text evidence="2">The sequence shown here is derived from an EMBL/GenBank/DDBJ whole genome shotgun (WGS) entry which is preliminary data.</text>
</comment>